<dbReference type="Pfam" id="PF02153">
    <property type="entry name" value="PDH_N"/>
    <property type="match status" value="1"/>
</dbReference>
<dbReference type="Gene3D" id="3.40.50.720">
    <property type="entry name" value="NAD(P)-binding Rossmann-like Domain"/>
    <property type="match status" value="1"/>
</dbReference>
<dbReference type="AlphaFoldDB" id="A0A7S1TLD2"/>
<dbReference type="GO" id="GO:0070403">
    <property type="term" value="F:NAD+ binding"/>
    <property type="evidence" value="ECO:0007669"/>
    <property type="project" value="InterPro"/>
</dbReference>
<dbReference type="GO" id="GO:0004665">
    <property type="term" value="F:prephenate dehydrogenase (NADP+) activity"/>
    <property type="evidence" value="ECO:0007669"/>
    <property type="project" value="InterPro"/>
</dbReference>
<protein>
    <recommendedName>
        <fullName evidence="3">Prephenate/arogenate dehydrogenase domain-containing protein</fullName>
    </recommendedName>
</protein>
<dbReference type="PROSITE" id="PS51176">
    <property type="entry name" value="PDH_ADH"/>
    <property type="match status" value="1"/>
</dbReference>
<dbReference type="GO" id="GO:0033730">
    <property type="term" value="F:arogenate dehydrogenase (NADP+) activity"/>
    <property type="evidence" value="ECO:0007669"/>
    <property type="project" value="InterPro"/>
</dbReference>
<evidence type="ECO:0000259" key="3">
    <source>
        <dbReference type="PROSITE" id="PS51176"/>
    </source>
</evidence>
<gene>
    <name evidence="4" type="ORF">EAUS1353_LOCUS1824</name>
</gene>
<reference evidence="4" key="1">
    <citation type="submission" date="2021-01" db="EMBL/GenBank/DDBJ databases">
        <authorList>
            <person name="Corre E."/>
            <person name="Pelletier E."/>
            <person name="Niang G."/>
            <person name="Scheremetjew M."/>
            <person name="Finn R."/>
            <person name="Kale V."/>
            <person name="Holt S."/>
            <person name="Cochrane G."/>
            <person name="Meng A."/>
            <person name="Brown T."/>
            <person name="Cohen L."/>
        </authorList>
    </citation>
    <scope>NUCLEOTIDE SEQUENCE</scope>
    <source>
        <strain evidence="4">CCMP3124</strain>
    </source>
</reference>
<feature type="domain" description="Prephenate/arogenate dehydrogenase" evidence="3">
    <location>
        <begin position="1"/>
        <end position="233"/>
    </location>
</feature>
<dbReference type="SUPFAM" id="SSF51735">
    <property type="entry name" value="NAD(P)-binding Rossmann-fold domains"/>
    <property type="match status" value="1"/>
</dbReference>
<dbReference type="EMBL" id="HBGI01002805">
    <property type="protein sequence ID" value="CAD9240086.1"/>
    <property type="molecule type" value="Transcribed_RNA"/>
</dbReference>
<dbReference type="InterPro" id="IPR036291">
    <property type="entry name" value="NAD(P)-bd_dom_sf"/>
</dbReference>
<keyword evidence="1" id="KW-0560">Oxidoreductase</keyword>
<feature type="coiled-coil region" evidence="2">
    <location>
        <begin position="197"/>
        <end position="231"/>
    </location>
</feature>
<evidence type="ECO:0000256" key="1">
    <source>
        <dbReference type="ARBA" id="ARBA00023002"/>
    </source>
</evidence>
<dbReference type="InterPro" id="IPR046826">
    <property type="entry name" value="PDH_N"/>
</dbReference>
<dbReference type="GO" id="GO:0006571">
    <property type="term" value="P:tyrosine biosynthetic process"/>
    <property type="evidence" value="ECO:0007669"/>
    <property type="project" value="InterPro"/>
</dbReference>
<dbReference type="InterPro" id="IPR003099">
    <property type="entry name" value="Prephen_DH"/>
</dbReference>
<dbReference type="GO" id="GO:0008977">
    <property type="term" value="F:prephenate dehydrogenase (NAD+) activity"/>
    <property type="evidence" value="ECO:0007669"/>
    <property type="project" value="InterPro"/>
</dbReference>
<dbReference type="InterPro" id="IPR059064">
    <property type="entry name" value="TYRAAT2_C"/>
</dbReference>
<dbReference type="Pfam" id="PF26213">
    <property type="entry name" value="TYRAAT1_C"/>
    <property type="match status" value="1"/>
</dbReference>
<organism evidence="4">
    <name type="scientific">Erythrolobus australicus</name>
    <dbReference type="NCBI Taxonomy" id="1077150"/>
    <lineage>
        <taxon>Eukaryota</taxon>
        <taxon>Rhodophyta</taxon>
        <taxon>Bangiophyceae</taxon>
        <taxon>Porphyridiales</taxon>
        <taxon>Porphyridiaceae</taxon>
        <taxon>Erythrolobus</taxon>
    </lineage>
</organism>
<name>A0A7S1TLD2_9RHOD</name>
<evidence type="ECO:0000313" key="4">
    <source>
        <dbReference type="EMBL" id="CAD9240086.1"/>
    </source>
</evidence>
<dbReference type="InterPro" id="IPR045011">
    <property type="entry name" value="TYRAAT1/2"/>
</dbReference>
<accession>A0A7S1TLD2</accession>
<keyword evidence="2" id="KW-0175">Coiled coil</keyword>
<dbReference type="PANTHER" id="PTHR43207:SF4">
    <property type="entry name" value="AROGENATE DEHYDROGENASE 2, CHLOROPLASTIC"/>
    <property type="match status" value="1"/>
</dbReference>
<proteinExistence type="predicted"/>
<sequence>MSRGDYAEAAKALGAAGYVRDGASLMRLKPDVVVLCTSIVSTKQVLLAFPPALLESTLVVDVLSVKAYPKQLLLELLPRSADILCTHPMFGPESGRHSWAGLPFVFETVRASDAHRVARFLRIWERERCVMEEMSCEQHDEYAASTQFVTHTTGRMLGQLSLRSTPVNTKGYEALLSVVDTTCKDSFELFYGLYKFNANAKRELDKMEVALRRLRAQLEQLELESAADDKTKL</sequence>
<evidence type="ECO:0000256" key="2">
    <source>
        <dbReference type="SAM" id="Coils"/>
    </source>
</evidence>
<dbReference type="PANTHER" id="PTHR43207">
    <property type="entry name" value="AROGENATE DEHYDROGENASE-RELATED"/>
    <property type="match status" value="1"/>
</dbReference>